<evidence type="ECO:0000259" key="10">
    <source>
        <dbReference type="PROSITE" id="PS50112"/>
    </source>
</evidence>
<comment type="caution">
    <text evidence="7">Lacks conserved residue(s) required for the propagation of feature annotation.</text>
</comment>
<dbReference type="InterPro" id="IPR036097">
    <property type="entry name" value="HisK_dim/P_sf"/>
</dbReference>
<dbReference type="InterPro" id="IPR003661">
    <property type="entry name" value="HisK_dim/P_dom"/>
</dbReference>
<organism evidence="12 13">
    <name type="scientific">Natranaeroarchaeum aerophilus</name>
    <dbReference type="NCBI Taxonomy" id="2917711"/>
    <lineage>
        <taxon>Archaea</taxon>
        <taxon>Methanobacteriati</taxon>
        <taxon>Methanobacteriota</taxon>
        <taxon>Stenosarchaea group</taxon>
        <taxon>Halobacteria</taxon>
        <taxon>Halobacteriales</taxon>
        <taxon>Natronoarchaeaceae</taxon>
        <taxon>Natranaeroarchaeum</taxon>
    </lineage>
</organism>
<evidence type="ECO:0000256" key="3">
    <source>
        <dbReference type="ARBA" id="ARBA00022553"/>
    </source>
</evidence>
<dbReference type="PROSITE" id="PS50109">
    <property type="entry name" value="HIS_KIN"/>
    <property type="match status" value="1"/>
</dbReference>
<dbReference type="InterPro" id="IPR005467">
    <property type="entry name" value="His_kinase_dom"/>
</dbReference>
<dbReference type="CDD" id="cd00082">
    <property type="entry name" value="HisKA"/>
    <property type="match status" value="1"/>
</dbReference>
<keyword evidence="4" id="KW-0808">Transferase</keyword>
<feature type="domain" description="Response regulatory" evidence="9">
    <location>
        <begin position="6"/>
        <end position="118"/>
    </location>
</feature>
<dbReference type="InterPro" id="IPR050736">
    <property type="entry name" value="Sensor_HK_Regulatory"/>
</dbReference>
<feature type="domain" description="PAS" evidence="10">
    <location>
        <begin position="134"/>
        <end position="204"/>
    </location>
</feature>
<dbReference type="PANTHER" id="PTHR43711">
    <property type="entry name" value="TWO-COMPONENT HISTIDINE KINASE"/>
    <property type="match status" value="1"/>
</dbReference>
<evidence type="ECO:0000256" key="7">
    <source>
        <dbReference type="PROSITE-ProRule" id="PRU00169"/>
    </source>
</evidence>
<dbReference type="Gene3D" id="1.10.287.130">
    <property type="match status" value="1"/>
</dbReference>
<dbReference type="PROSITE" id="PS50110">
    <property type="entry name" value="RESPONSE_REGULATORY"/>
    <property type="match status" value="1"/>
</dbReference>
<dbReference type="SMART" id="SM00388">
    <property type="entry name" value="HisKA"/>
    <property type="match status" value="1"/>
</dbReference>
<dbReference type="NCBIfam" id="TIGR00229">
    <property type="entry name" value="sensory_box"/>
    <property type="match status" value="1"/>
</dbReference>
<feature type="domain" description="Histidine kinase" evidence="8">
    <location>
        <begin position="433"/>
        <end position="630"/>
    </location>
</feature>
<proteinExistence type="predicted"/>
<keyword evidence="6" id="KW-0902">Two-component regulatory system</keyword>
<dbReference type="InterPro" id="IPR000014">
    <property type="entry name" value="PAS"/>
</dbReference>
<comment type="catalytic activity">
    <reaction evidence="1">
        <text>ATP + protein L-histidine = ADP + protein N-phospho-L-histidine.</text>
        <dbReference type="EC" id="2.7.13.3"/>
    </reaction>
</comment>
<dbReference type="InterPro" id="IPR029016">
    <property type="entry name" value="GAF-like_dom_sf"/>
</dbReference>
<evidence type="ECO:0000256" key="4">
    <source>
        <dbReference type="ARBA" id="ARBA00022679"/>
    </source>
</evidence>
<dbReference type="Proteomes" id="UP001202674">
    <property type="component" value="Unassembled WGS sequence"/>
</dbReference>
<dbReference type="InterPro" id="IPR013656">
    <property type="entry name" value="PAS_4"/>
</dbReference>
<dbReference type="RefSeq" id="WP_250593901.1">
    <property type="nucleotide sequence ID" value="NZ_JAKRVY010000001.1"/>
</dbReference>
<dbReference type="InterPro" id="IPR011006">
    <property type="entry name" value="CheY-like_superfamily"/>
</dbReference>
<dbReference type="InterPro" id="IPR001789">
    <property type="entry name" value="Sig_transdc_resp-reg_receiver"/>
</dbReference>
<dbReference type="CDD" id="cd00075">
    <property type="entry name" value="HATPase"/>
    <property type="match status" value="1"/>
</dbReference>
<dbReference type="SMART" id="SM00387">
    <property type="entry name" value="HATPase_c"/>
    <property type="match status" value="1"/>
</dbReference>
<dbReference type="InterPro" id="IPR000700">
    <property type="entry name" value="PAS-assoc_C"/>
</dbReference>
<dbReference type="Gene3D" id="3.30.450.40">
    <property type="match status" value="1"/>
</dbReference>
<evidence type="ECO:0000256" key="6">
    <source>
        <dbReference type="ARBA" id="ARBA00023012"/>
    </source>
</evidence>
<dbReference type="EC" id="2.7.13.3" evidence="2"/>
<evidence type="ECO:0000313" key="13">
    <source>
        <dbReference type="Proteomes" id="UP001202674"/>
    </source>
</evidence>
<dbReference type="InterPro" id="IPR003594">
    <property type="entry name" value="HATPase_dom"/>
</dbReference>
<dbReference type="CDD" id="cd00130">
    <property type="entry name" value="PAS"/>
    <property type="match status" value="1"/>
</dbReference>
<keyword evidence="12" id="KW-0067">ATP-binding</keyword>
<accession>A0AAE3K3G6</accession>
<dbReference type="GO" id="GO:0005524">
    <property type="term" value="F:ATP binding"/>
    <property type="evidence" value="ECO:0007669"/>
    <property type="project" value="UniProtKB-KW"/>
</dbReference>
<evidence type="ECO:0000259" key="11">
    <source>
        <dbReference type="PROSITE" id="PS50113"/>
    </source>
</evidence>
<dbReference type="SUPFAM" id="SSF52172">
    <property type="entry name" value="CheY-like"/>
    <property type="match status" value="1"/>
</dbReference>
<dbReference type="EMBL" id="JAKRVY010000001">
    <property type="protein sequence ID" value="MCL9812321.1"/>
    <property type="molecule type" value="Genomic_DNA"/>
</dbReference>
<dbReference type="PANTHER" id="PTHR43711:SF1">
    <property type="entry name" value="HISTIDINE KINASE 1"/>
    <property type="match status" value="1"/>
</dbReference>
<sequence>MTEQIDVLLVDPVETLGQVERALYAVDDAVTVESVPSSDAVDDHDPDIVVTYHDLDADIDGARQLSMVRLRLPDVPVVVVARDPATEFVSEAFDEGAADVISLPPEITIAEEMPVAVTRRLRYAAGKGGGFASDSELLDSLMEYLPHQVFIKDDRGRIAETSSVAAEEYGLTREQMIGLTDQELFSPEYARDLWAEESEIMETEDAVINRTEHYTDELGSDRWINVTKAPRYDSDYTVVGIIGTAVDVSDQKRQEQMVNALHTASRDLMSAQSREEIAEIVVDIADDIPDLPVVQVSLVDGDGVEPVCSGGATDGTKVFEAQQEWFQRAFETGQSQYIHLPSSDASPVVRTETQIDDIPEFEPHVVTVPIGDHGVLGFGATGDSLDEFGIDLADVLAANVETALSRMTHEEALRAREQELARQNERLEEFAGIVSHDIRNPLSIAKGYLPQTEVDDEIKDEIRHSLDRMERLTDELLTLAKKGQVVGETTSVSLDAVARSAWQEVSTPTATLEVVSGDAQIEADCDRLVELLANLFTNSVEHGSGTTDSPVVITVGTTPTGFFVEDDGPGIPETERAKVFEQGYTNSDTGTGFGLYIVRTLAEAHGWSVSVDDAALSDTGARFEIDTTGG</sequence>
<dbReference type="SUPFAM" id="SSF55781">
    <property type="entry name" value="GAF domain-like"/>
    <property type="match status" value="1"/>
</dbReference>
<dbReference type="InterPro" id="IPR035965">
    <property type="entry name" value="PAS-like_dom_sf"/>
</dbReference>
<gene>
    <name evidence="12" type="ORF">AArcSt11_01480</name>
</gene>
<evidence type="ECO:0000256" key="5">
    <source>
        <dbReference type="ARBA" id="ARBA00022777"/>
    </source>
</evidence>
<reference evidence="12 13" key="1">
    <citation type="journal article" date="2022" name="Syst. Appl. Microbiol.">
        <title>Natronocalculus amylovorans gen. nov., sp. nov., and Natranaeroarchaeum aerophilus sp. nov., dominant culturable amylolytic natronoarchaea from hypersaline soda lakes in southwestern Siberia.</title>
        <authorList>
            <person name="Sorokin D.Y."/>
            <person name="Elcheninov A.G."/>
            <person name="Khizhniak T.V."/>
            <person name="Koenen M."/>
            <person name="Bale N.J."/>
            <person name="Damste J.S.S."/>
            <person name="Kublanov I.V."/>
        </authorList>
    </citation>
    <scope>NUCLEOTIDE SEQUENCE [LARGE SCALE GENOMIC DNA]</scope>
    <source>
        <strain evidence="12 13">AArc-St1-1</strain>
    </source>
</reference>
<dbReference type="SUPFAM" id="SSF55785">
    <property type="entry name" value="PYP-like sensor domain (PAS domain)"/>
    <property type="match status" value="1"/>
</dbReference>
<dbReference type="Gene3D" id="3.30.450.20">
    <property type="entry name" value="PAS domain"/>
    <property type="match status" value="1"/>
</dbReference>
<dbReference type="InterPro" id="IPR036890">
    <property type="entry name" value="HATPase_C_sf"/>
</dbReference>
<comment type="caution">
    <text evidence="12">The sequence shown here is derived from an EMBL/GenBank/DDBJ whole genome shotgun (WGS) entry which is preliminary data.</text>
</comment>
<feature type="domain" description="PAC" evidence="11">
    <location>
        <begin position="201"/>
        <end position="260"/>
    </location>
</feature>
<dbReference type="PROSITE" id="PS50112">
    <property type="entry name" value="PAS"/>
    <property type="match status" value="1"/>
</dbReference>
<name>A0AAE3K3G6_9EURY</name>
<dbReference type="Pfam" id="PF08448">
    <property type="entry name" value="PAS_4"/>
    <property type="match status" value="1"/>
</dbReference>
<dbReference type="SUPFAM" id="SSF47384">
    <property type="entry name" value="Homodimeric domain of signal transducing histidine kinase"/>
    <property type="match status" value="1"/>
</dbReference>
<evidence type="ECO:0000259" key="9">
    <source>
        <dbReference type="PROSITE" id="PS50110"/>
    </source>
</evidence>
<evidence type="ECO:0000256" key="1">
    <source>
        <dbReference type="ARBA" id="ARBA00000085"/>
    </source>
</evidence>
<evidence type="ECO:0000256" key="2">
    <source>
        <dbReference type="ARBA" id="ARBA00012438"/>
    </source>
</evidence>
<dbReference type="AlphaFoldDB" id="A0AAE3K3G6"/>
<dbReference type="Gene3D" id="3.40.50.2300">
    <property type="match status" value="1"/>
</dbReference>
<dbReference type="PROSITE" id="PS50113">
    <property type="entry name" value="PAC"/>
    <property type="match status" value="1"/>
</dbReference>
<dbReference type="Gene3D" id="3.30.565.10">
    <property type="entry name" value="Histidine kinase-like ATPase, C-terminal domain"/>
    <property type="match status" value="1"/>
</dbReference>
<dbReference type="Pfam" id="PF02518">
    <property type="entry name" value="HATPase_c"/>
    <property type="match status" value="1"/>
</dbReference>
<protein>
    <recommendedName>
        <fullName evidence="2">histidine kinase</fullName>
        <ecNumber evidence="2">2.7.13.3</ecNumber>
    </recommendedName>
</protein>
<keyword evidence="5" id="KW-0418">Kinase</keyword>
<evidence type="ECO:0000259" key="8">
    <source>
        <dbReference type="PROSITE" id="PS50109"/>
    </source>
</evidence>
<keyword evidence="3" id="KW-0597">Phosphoprotein</keyword>
<keyword evidence="12" id="KW-0547">Nucleotide-binding</keyword>
<dbReference type="InterPro" id="IPR004358">
    <property type="entry name" value="Sig_transdc_His_kin-like_C"/>
</dbReference>
<dbReference type="PRINTS" id="PR00344">
    <property type="entry name" value="BCTRLSENSOR"/>
</dbReference>
<dbReference type="Pfam" id="PF00512">
    <property type="entry name" value="HisKA"/>
    <property type="match status" value="1"/>
</dbReference>
<keyword evidence="13" id="KW-1185">Reference proteome</keyword>
<dbReference type="SUPFAM" id="SSF55874">
    <property type="entry name" value="ATPase domain of HSP90 chaperone/DNA topoisomerase II/histidine kinase"/>
    <property type="match status" value="1"/>
</dbReference>
<evidence type="ECO:0000313" key="12">
    <source>
        <dbReference type="EMBL" id="MCL9812321.1"/>
    </source>
</evidence>
<dbReference type="GO" id="GO:0000155">
    <property type="term" value="F:phosphorelay sensor kinase activity"/>
    <property type="evidence" value="ECO:0007669"/>
    <property type="project" value="InterPro"/>
</dbReference>